<dbReference type="PANTHER" id="PTHR33110">
    <property type="entry name" value="F-BOX/KELCH-REPEAT PROTEIN-RELATED"/>
    <property type="match status" value="1"/>
</dbReference>
<keyword evidence="3" id="KW-1185">Reference proteome</keyword>
<feature type="domain" description="KIB1-4 beta-propeller" evidence="1">
    <location>
        <begin position="74"/>
        <end position="332"/>
    </location>
</feature>
<dbReference type="Proteomes" id="UP001210211">
    <property type="component" value="Unassembled WGS sequence"/>
</dbReference>
<name>A0AAD6EJG2_9POAL</name>
<accession>A0AAD6EJG2</accession>
<evidence type="ECO:0000313" key="2">
    <source>
        <dbReference type="EMBL" id="KAJ3686895.1"/>
    </source>
</evidence>
<evidence type="ECO:0000313" key="3">
    <source>
        <dbReference type="Proteomes" id="UP001210211"/>
    </source>
</evidence>
<reference evidence="2 3" key="1">
    <citation type="journal article" date="2022" name="Cell">
        <title>Repeat-based holocentromeres influence genome architecture and karyotype evolution.</title>
        <authorList>
            <person name="Hofstatter P.G."/>
            <person name="Thangavel G."/>
            <person name="Lux T."/>
            <person name="Neumann P."/>
            <person name="Vondrak T."/>
            <person name="Novak P."/>
            <person name="Zhang M."/>
            <person name="Costa L."/>
            <person name="Castellani M."/>
            <person name="Scott A."/>
            <person name="Toegelov H."/>
            <person name="Fuchs J."/>
            <person name="Mata-Sucre Y."/>
            <person name="Dias Y."/>
            <person name="Vanzela A.L.L."/>
            <person name="Huettel B."/>
            <person name="Almeida C.C.S."/>
            <person name="Simkova H."/>
            <person name="Souza G."/>
            <person name="Pedrosa-Harand A."/>
            <person name="Macas J."/>
            <person name="Mayer K.F.X."/>
            <person name="Houben A."/>
            <person name="Marques A."/>
        </authorList>
    </citation>
    <scope>NUCLEOTIDE SEQUENCE [LARGE SCALE GENOMIC DNA]</scope>
    <source>
        <strain evidence="2">RhyTen1mFocal</strain>
    </source>
</reference>
<dbReference type="AlphaFoldDB" id="A0AAD6EJG2"/>
<dbReference type="InterPro" id="IPR005174">
    <property type="entry name" value="KIB1-4_b-propeller"/>
</dbReference>
<dbReference type="PANTHER" id="PTHR33110:SF71">
    <property type="entry name" value="F-BOX_KELCH-REPEAT PROTEIN"/>
    <property type="match status" value="1"/>
</dbReference>
<dbReference type="Pfam" id="PF03478">
    <property type="entry name" value="Beta-prop_KIB1-4"/>
    <property type="match status" value="1"/>
</dbReference>
<evidence type="ECO:0000259" key="1">
    <source>
        <dbReference type="Pfam" id="PF03478"/>
    </source>
</evidence>
<comment type="caution">
    <text evidence="2">The sequence shown here is derived from an EMBL/GenBank/DDBJ whole genome shotgun (WGS) entry which is preliminary data.</text>
</comment>
<organism evidence="2 3">
    <name type="scientific">Rhynchospora tenuis</name>
    <dbReference type="NCBI Taxonomy" id="198213"/>
    <lineage>
        <taxon>Eukaryota</taxon>
        <taxon>Viridiplantae</taxon>
        <taxon>Streptophyta</taxon>
        <taxon>Embryophyta</taxon>
        <taxon>Tracheophyta</taxon>
        <taxon>Spermatophyta</taxon>
        <taxon>Magnoliopsida</taxon>
        <taxon>Liliopsida</taxon>
        <taxon>Poales</taxon>
        <taxon>Cyperaceae</taxon>
        <taxon>Cyperoideae</taxon>
        <taxon>Rhynchosporeae</taxon>
        <taxon>Rhynchospora</taxon>
    </lineage>
</organism>
<proteinExistence type="predicted"/>
<dbReference type="EMBL" id="JAMRDG010000002">
    <property type="protein sequence ID" value="KAJ3686895.1"/>
    <property type="molecule type" value="Genomic_DNA"/>
</dbReference>
<dbReference type="Gene3D" id="1.20.1280.50">
    <property type="match status" value="1"/>
</dbReference>
<protein>
    <recommendedName>
        <fullName evidence="1">KIB1-4 beta-propeller domain-containing protein</fullName>
    </recommendedName>
</protein>
<sequence length="366" mass="42936">MSGEEERDWSEFPAELLHLIAQKLPNLVDFIRLRAVCTSWRSSAPLSDPPHQFPWLLELFDRGSFSSLRRKQRFYSVSSGETLTIPIKNKKLNLYRFIHGGVYSGYLPFNDDTGRTFSFFNPLTRDSFSLPPMCHRRGFSPWMVWTGTDTIRTRCIIVVDRDMWIGNEMGKWALYDPSSNTWVENEGYFYQCCYWDGLFFSTCLYFPTLVFDARTKKLLHEIPPPEIESNENWYDKDNIARHLRKSYLVESSGVILRVIWHHDSGYYMDKKPIENSVFYIYRLDFKRAHGKSCWVRIGDIGDQILFLGEMNGFSMTARPNSGFRKGCIYFIHSSTNKPYMHDILAGTVERVPCPFERCTWFLPGLR</sequence>
<dbReference type="CDD" id="cd09917">
    <property type="entry name" value="F-box_SF"/>
    <property type="match status" value="1"/>
</dbReference>
<gene>
    <name evidence="2" type="ORF">LUZ61_016059</name>
</gene>